<feature type="domain" description="Alpha-D-phosphohexomutase alpha/beta/alpha" evidence="9">
    <location>
        <begin position="2"/>
        <end position="131"/>
    </location>
</feature>
<dbReference type="Gene3D" id="3.30.310.50">
    <property type="entry name" value="Alpha-D-phosphohexomutase, C-terminal domain"/>
    <property type="match status" value="1"/>
</dbReference>
<dbReference type="InterPro" id="IPR005844">
    <property type="entry name" value="A-D-PHexomutase_a/b/a-I"/>
</dbReference>
<dbReference type="InterPro" id="IPR024086">
    <property type="entry name" value="GlmM_arc-type"/>
</dbReference>
<dbReference type="Pfam" id="PF02879">
    <property type="entry name" value="PGM_PMM_II"/>
    <property type="match status" value="1"/>
</dbReference>
<dbReference type="PANTHER" id="PTHR42946">
    <property type="entry name" value="PHOSPHOHEXOSE MUTASE"/>
    <property type="match status" value="1"/>
</dbReference>
<dbReference type="EC" id="5.4.2.10" evidence="12"/>
<dbReference type="InterPro" id="IPR005843">
    <property type="entry name" value="A-D-PHexomutase_C"/>
</dbReference>
<dbReference type="InterPro" id="IPR005846">
    <property type="entry name" value="A-D-PHexomutase_a/b/a-III"/>
</dbReference>
<evidence type="ECO:0000313" key="12">
    <source>
        <dbReference type="EMBL" id="MFC7127490.1"/>
    </source>
</evidence>
<keyword evidence="6 12" id="KW-0413">Isomerase</keyword>
<dbReference type="CDD" id="cd03087">
    <property type="entry name" value="PGM_like1"/>
    <property type="match status" value="1"/>
</dbReference>
<gene>
    <name evidence="12" type="primary">glmM</name>
    <name evidence="12" type="ORF">ACFQJ7_15950</name>
</gene>
<dbReference type="GO" id="GO:0008966">
    <property type="term" value="F:phosphoglucosamine mutase activity"/>
    <property type="evidence" value="ECO:0007669"/>
    <property type="project" value="UniProtKB-EC"/>
</dbReference>
<dbReference type="InterPro" id="IPR016055">
    <property type="entry name" value="A-D-PHexomutase_a/b/a-I/II/III"/>
</dbReference>
<dbReference type="GO" id="GO:0046872">
    <property type="term" value="F:metal ion binding"/>
    <property type="evidence" value="ECO:0007669"/>
    <property type="project" value="UniProtKB-KW"/>
</dbReference>
<dbReference type="SUPFAM" id="SSF55957">
    <property type="entry name" value="Phosphoglucomutase, C-terminal domain"/>
    <property type="match status" value="1"/>
</dbReference>
<evidence type="ECO:0000259" key="8">
    <source>
        <dbReference type="Pfam" id="PF00408"/>
    </source>
</evidence>
<sequence>MNSFGSSGIRGVALQELAPADTLDIAQAAGGVFRERNGRVAVGRDSRETGEMMVNAAASGLASVGCHIDCLGVVPTPSLQAYCERRGVPGVMITASHNPPQFNGIKLIGDDGVELTRETLDRVEAYLAEEPELTTWDRTGDVRTVESANQDYQTQLLDAVDRERIADADLTVALDPGHGAGSLTSPKLFGELGCTVKTINAQPDGRFPGRDPEPVADNLTDLGQLVRATDADLGIAHDGDADRAIFFDETGSFVEGDAALAALTAAQIESGETVVSAVNASQRLVDVTSEQDASLELTPIGSTYLITAIRQLQTDGESVSIAGEGNGGIIYPGYRIARDGAYTAARLCELVAETPLSELVESYDGYANVRHNISYDDDSEREAMIAAIEDTAENAGADVDTTDGYRLDYGDAWVLARPSGTEPVVRVYAEARTQKRANTLADEMVDAIES</sequence>
<dbReference type="InterPro" id="IPR005841">
    <property type="entry name" value="Alpha-D-phosphohexomutase_SF"/>
</dbReference>
<dbReference type="InterPro" id="IPR050060">
    <property type="entry name" value="Phosphoglucosamine_mutase"/>
</dbReference>
<evidence type="ECO:0000313" key="13">
    <source>
        <dbReference type="Proteomes" id="UP001596414"/>
    </source>
</evidence>
<name>A0ABD5X8H5_9EURY</name>
<feature type="domain" description="Alpha-D-phosphohexomutase C-terminal" evidence="8">
    <location>
        <begin position="387"/>
        <end position="446"/>
    </location>
</feature>
<comment type="cofactor">
    <cofactor evidence="1">
        <name>Mg(2+)</name>
        <dbReference type="ChEBI" id="CHEBI:18420"/>
    </cofactor>
</comment>
<dbReference type="Pfam" id="PF02880">
    <property type="entry name" value="PGM_PMM_III"/>
    <property type="match status" value="1"/>
</dbReference>
<dbReference type="PANTHER" id="PTHR42946:SF1">
    <property type="entry name" value="PHOSPHOGLUCOMUTASE (ALPHA-D-GLUCOSE-1,6-BISPHOSPHATE-DEPENDENT)"/>
    <property type="match status" value="1"/>
</dbReference>
<accession>A0ABD5X8H5</accession>
<dbReference type="PROSITE" id="PS00710">
    <property type="entry name" value="PGM_PMM"/>
    <property type="match status" value="1"/>
</dbReference>
<dbReference type="Gene3D" id="3.40.120.10">
    <property type="entry name" value="Alpha-D-Glucose-1,6-Bisphosphate, subunit A, domain 3"/>
    <property type="match status" value="3"/>
</dbReference>
<keyword evidence="5 7" id="KW-0460">Magnesium</keyword>
<dbReference type="Pfam" id="PF02878">
    <property type="entry name" value="PGM_PMM_I"/>
    <property type="match status" value="1"/>
</dbReference>
<feature type="domain" description="Alpha-D-phosphohexomutase alpha/beta/alpha" evidence="10">
    <location>
        <begin position="151"/>
        <end position="251"/>
    </location>
</feature>
<organism evidence="12 13">
    <name type="scientific">Halovenus rubra</name>
    <dbReference type="NCBI Taxonomy" id="869890"/>
    <lineage>
        <taxon>Archaea</taxon>
        <taxon>Methanobacteriati</taxon>
        <taxon>Methanobacteriota</taxon>
        <taxon>Stenosarchaea group</taxon>
        <taxon>Halobacteria</taxon>
        <taxon>Halobacteriales</taxon>
        <taxon>Haloarculaceae</taxon>
        <taxon>Halovenus</taxon>
    </lineage>
</organism>
<evidence type="ECO:0000256" key="4">
    <source>
        <dbReference type="ARBA" id="ARBA00022723"/>
    </source>
</evidence>
<comment type="similarity">
    <text evidence="2 7">Belongs to the phosphohexose mutase family.</text>
</comment>
<keyword evidence="4 7" id="KW-0479">Metal-binding</keyword>
<evidence type="ECO:0000259" key="10">
    <source>
        <dbReference type="Pfam" id="PF02879"/>
    </source>
</evidence>
<evidence type="ECO:0000259" key="11">
    <source>
        <dbReference type="Pfam" id="PF02880"/>
    </source>
</evidence>
<dbReference type="EMBL" id="JBHSZQ010000050">
    <property type="protein sequence ID" value="MFC7127490.1"/>
    <property type="molecule type" value="Genomic_DNA"/>
</dbReference>
<dbReference type="InterPro" id="IPR016066">
    <property type="entry name" value="A-D-PHexomutase_CS"/>
</dbReference>
<dbReference type="Pfam" id="PF00408">
    <property type="entry name" value="PGM_PMM_IV"/>
    <property type="match status" value="1"/>
</dbReference>
<evidence type="ECO:0000256" key="5">
    <source>
        <dbReference type="ARBA" id="ARBA00022842"/>
    </source>
</evidence>
<reference evidence="12 13" key="1">
    <citation type="journal article" date="2014" name="Int. J. Syst. Evol. Microbiol.">
        <title>Complete genome sequence of Corynebacterium casei LMG S-19264T (=DSM 44701T), isolated from a smear-ripened cheese.</title>
        <authorList>
            <consortium name="US DOE Joint Genome Institute (JGI-PGF)"/>
            <person name="Walter F."/>
            <person name="Albersmeier A."/>
            <person name="Kalinowski J."/>
            <person name="Ruckert C."/>
        </authorList>
    </citation>
    <scope>NUCLEOTIDE SEQUENCE [LARGE SCALE GENOMIC DNA]</scope>
    <source>
        <strain evidence="12 13">CGMCC 4.7215</strain>
    </source>
</reference>
<evidence type="ECO:0000256" key="2">
    <source>
        <dbReference type="ARBA" id="ARBA00010231"/>
    </source>
</evidence>
<keyword evidence="3" id="KW-0597">Phosphoprotein</keyword>
<dbReference type="FunFam" id="3.40.120.10:FF:000003">
    <property type="entry name" value="Phosphoglucosamine mutase"/>
    <property type="match status" value="1"/>
</dbReference>
<dbReference type="AlphaFoldDB" id="A0ABD5X8H5"/>
<dbReference type="Proteomes" id="UP001596414">
    <property type="component" value="Unassembled WGS sequence"/>
</dbReference>
<dbReference type="RefSeq" id="WP_267639094.1">
    <property type="nucleotide sequence ID" value="NZ_JAODIY010000048.1"/>
</dbReference>
<evidence type="ECO:0000256" key="1">
    <source>
        <dbReference type="ARBA" id="ARBA00001946"/>
    </source>
</evidence>
<proteinExistence type="inferred from homology"/>
<dbReference type="PRINTS" id="PR00509">
    <property type="entry name" value="PGMPMM"/>
</dbReference>
<dbReference type="InterPro" id="IPR036900">
    <property type="entry name" value="A-D-PHexomutase_C_sf"/>
</dbReference>
<evidence type="ECO:0000256" key="7">
    <source>
        <dbReference type="RuleBase" id="RU004326"/>
    </source>
</evidence>
<dbReference type="SUPFAM" id="SSF53738">
    <property type="entry name" value="Phosphoglucomutase, first 3 domains"/>
    <property type="match status" value="3"/>
</dbReference>
<dbReference type="NCBIfam" id="TIGR03990">
    <property type="entry name" value="Arch_GlmM"/>
    <property type="match status" value="1"/>
</dbReference>
<comment type="caution">
    <text evidence="12">The sequence shown here is derived from an EMBL/GenBank/DDBJ whole genome shotgun (WGS) entry which is preliminary data.</text>
</comment>
<feature type="domain" description="Alpha-D-phosphohexomutase alpha/beta/alpha" evidence="11">
    <location>
        <begin position="259"/>
        <end position="363"/>
    </location>
</feature>
<protein>
    <submittedName>
        <fullName evidence="12">Phosphoglucosamine mutase</fullName>
        <ecNumber evidence="12">5.4.2.10</ecNumber>
    </submittedName>
</protein>
<evidence type="ECO:0000256" key="3">
    <source>
        <dbReference type="ARBA" id="ARBA00022553"/>
    </source>
</evidence>
<dbReference type="InterPro" id="IPR005845">
    <property type="entry name" value="A-D-PHexomutase_a/b/a-II"/>
</dbReference>
<evidence type="ECO:0000259" key="9">
    <source>
        <dbReference type="Pfam" id="PF02878"/>
    </source>
</evidence>
<evidence type="ECO:0000256" key="6">
    <source>
        <dbReference type="ARBA" id="ARBA00023235"/>
    </source>
</evidence>